<proteinExistence type="inferred from homology"/>
<feature type="domain" description="Transducer of regulated CREB activity C-terminal" evidence="13">
    <location>
        <begin position="524"/>
        <end position="599"/>
    </location>
</feature>
<keyword evidence="15" id="KW-1185">Reference proteome</keyword>
<keyword evidence="9" id="KW-0539">Nucleus</keyword>
<dbReference type="Bgee" id="ENSELUG00000012385">
    <property type="expression patterns" value="Expressed in testis and 13 other cell types or tissues"/>
</dbReference>
<keyword evidence="5" id="KW-0597">Phosphoprotein</keyword>
<dbReference type="Pfam" id="PF12885">
    <property type="entry name" value="TORC_M"/>
    <property type="match status" value="1"/>
</dbReference>
<sequence>MASSNNPRKFSEKIALHNQKQAEETAAFEEVMKDLNITRAARLQLQKTQYLQLGQIRGQYCGGSLPNVNQIGNSNIDLPFQNSALDTSRSTRHHGLVDRVYRDRSRITSPHRRPLSVDKHGRQIDSCPYGSVYLSPPPDTSWRRTNSDSALHQSAMNPVPQDSFAGGSQELQPKRVLLLTVPGTEKAESEADKETQWDNKKNDSSRTKSCEVPGINIFPSPDQEVNTSLAPATLNTGGSLPDLTNIQFPPPLPTPLDPDDIVAFPSLSSSTGSLTTNLTQLGISAASHGITTTPQPTMTVTGQRRQPALIPLTLNADAQPLPSPQQLSPTLTPPLNIQAVAMDALTLEQQLSQYAFFSQLTAQAQAQVLSDLQQQQALPPGIRLITLPLAPAPAATQSSPGSQVQTTTSINLNSNFEYPTPISPLTSPGSQSVTRTGRKNTTHIPVVGSIFGDSFYDQQLASRQTNALSHQLEQFNMIENPISSNSLYSQCSTLNYTQAAMMGLTGSSLHDSQQLGYSSHGNIPNIILTVTGESPPSLSKELTNSLAGVGDVSFDADSQFPLDELKIDPLTLDGLHMLNDPDMVLADPATEDTFRMDRL</sequence>
<dbReference type="Pfam" id="PF12886">
    <property type="entry name" value="TORC_C"/>
    <property type="match status" value="1"/>
</dbReference>
<evidence type="ECO:0000256" key="10">
    <source>
        <dbReference type="SAM" id="MobiDB-lite"/>
    </source>
</evidence>
<dbReference type="RefSeq" id="XP_010900860.1">
    <property type="nucleotide sequence ID" value="XM_010902558.3"/>
</dbReference>
<evidence type="ECO:0000256" key="2">
    <source>
        <dbReference type="ARBA" id="ARBA00004496"/>
    </source>
</evidence>
<feature type="domain" description="Transducer of regulated CREB activity N-terminal" evidence="11">
    <location>
        <begin position="6"/>
        <end position="66"/>
    </location>
</feature>
<evidence type="ECO:0000256" key="5">
    <source>
        <dbReference type="ARBA" id="ARBA00022553"/>
    </source>
</evidence>
<evidence type="ECO:0000256" key="3">
    <source>
        <dbReference type="ARBA" id="ARBA00007167"/>
    </source>
</evidence>
<dbReference type="AlphaFoldDB" id="A0A6Q2X9H9"/>
<evidence type="ECO:0000256" key="4">
    <source>
        <dbReference type="ARBA" id="ARBA00022490"/>
    </source>
</evidence>
<reference evidence="14" key="4">
    <citation type="submission" date="2025-09" db="UniProtKB">
        <authorList>
            <consortium name="Ensembl"/>
        </authorList>
    </citation>
    <scope>IDENTIFICATION</scope>
</reference>
<accession>A0A6Q2X9H9</accession>
<reference evidence="14" key="2">
    <citation type="submission" date="2020-02" db="EMBL/GenBank/DDBJ databases">
        <title>Esox lucius (northern pike) genome, fEsoLuc1, primary haplotype.</title>
        <authorList>
            <person name="Myers G."/>
            <person name="Karagic N."/>
            <person name="Meyer A."/>
            <person name="Pippel M."/>
            <person name="Reichard M."/>
            <person name="Winkler S."/>
            <person name="Tracey A."/>
            <person name="Sims Y."/>
            <person name="Howe K."/>
            <person name="Rhie A."/>
            <person name="Formenti G."/>
            <person name="Durbin R."/>
            <person name="Fedrigo O."/>
            <person name="Jarvis E.D."/>
        </authorList>
    </citation>
    <scope>NUCLEOTIDE SEQUENCE [LARGE SCALE GENOMIC DNA]</scope>
</reference>
<dbReference type="GO" id="GO:0045944">
    <property type="term" value="P:positive regulation of transcription by RNA polymerase II"/>
    <property type="evidence" value="ECO:0007669"/>
    <property type="project" value="TreeGrafter"/>
</dbReference>
<evidence type="ECO:0008006" key="16">
    <source>
        <dbReference type="Google" id="ProtNLM"/>
    </source>
</evidence>
<dbReference type="GeneID" id="105029284"/>
<protein>
    <recommendedName>
        <fullName evidence="16">CREB regulated transcription coactivator 1</fullName>
    </recommendedName>
</protein>
<feature type="compositionally biased region" description="Basic and acidic residues" evidence="10">
    <location>
        <begin position="185"/>
        <end position="209"/>
    </location>
</feature>
<dbReference type="Ensembl" id="ENSELUT00000072399.2">
    <property type="protein sequence ID" value="ENSELUP00000049751.2"/>
    <property type="gene ID" value="ENSELUG00000012385.3"/>
</dbReference>
<evidence type="ECO:0000313" key="14">
    <source>
        <dbReference type="Ensembl" id="ENSELUP00000049751.2"/>
    </source>
</evidence>
<reference evidence="14" key="3">
    <citation type="submission" date="2025-08" db="UniProtKB">
        <authorList>
            <consortium name="Ensembl"/>
        </authorList>
    </citation>
    <scope>IDENTIFICATION</scope>
</reference>
<evidence type="ECO:0000256" key="7">
    <source>
        <dbReference type="ARBA" id="ARBA00023159"/>
    </source>
</evidence>
<keyword evidence="4" id="KW-0963">Cytoplasm</keyword>
<comment type="subcellular location">
    <subcellularLocation>
        <location evidence="2">Cytoplasm</location>
    </subcellularLocation>
    <subcellularLocation>
        <location evidence="1">Nucleus</location>
    </subcellularLocation>
</comment>
<dbReference type="InterPro" id="IPR024786">
    <property type="entry name" value="TORC"/>
</dbReference>
<dbReference type="GO" id="GO:0005634">
    <property type="term" value="C:nucleus"/>
    <property type="evidence" value="ECO:0007669"/>
    <property type="project" value="UniProtKB-SubCell"/>
</dbReference>
<keyword evidence="8" id="KW-0804">Transcription</keyword>
<dbReference type="InterPro" id="IPR024783">
    <property type="entry name" value="TORC_N"/>
</dbReference>
<evidence type="ECO:0000259" key="12">
    <source>
        <dbReference type="Pfam" id="PF12885"/>
    </source>
</evidence>
<evidence type="ECO:0000259" key="13">
    <source>
        <dbReference type="Pfam" id="PF12886"/>
    </source>
</evidence>
<dbReference type="GO" id="GO:0051289">
    <property type="term" value="P:protein homotetramerization"/>
    <property type="evidence" value="ECO:0007669"/>
    <property type="project" value="InterPro"/>
</dbReference>
<dbReference type="CTD" id="101886240"/>
<name>A0A6Q2X9H9_ESOLU</name>
<evidence type="ECO:0000313" key="15">
    <source>
        <dbReference type="Proteomes" id="UP000265140"/>
    </source>
</evidence>
<feature type="region of interest" description="Disordered" evidence="10">
    <location>
        <begin position="184"/>
        <end position="223"/>
    </location>
</feature>
<feature type="domain" description="Transducer of regulated CREB activity middle" evidence="12">
    <location>
        <begin position="144"/>
        <end position="285"/>
    </location>
</feature>
<evidence type="ECO:0000256" key="8">
    <source>
        <dbReference type="ARBA" id="ARBA00023163"/>
    </source>
</evidence>
<dbReference type="Proteomes" id="UP000265140">
    <property type="component" value="Chromosome 8"/>
</dbReference>
<dbReference type="PANTHER" id="PTHR13589:SF14">
    <property type="entry name" value="CREB-REGULATED TRANSCRIPTION COACTIVATOR 1"/>
    <property type="match status" value="1"/>
</dbReference>
<dbReference type="Pfam" id="PF12884">
    <property type="entry name" value="TORC_N"/>
    <property type="match status" value="1"/>
</dbReference>
<evidence type="ECO:0000256" key="6">
    <source>
        <dbReference type="ARBA" id="ARBA00023015"/>
    </source>
</evidence>
<evidence type="ECO:0000259" key="11">
    <source>
        <dbReference type="Pfam" id="PF12884"/>
    </source>
</evidence>
<evidence type="ECO:0000256" key="9">
    <source>
        <dbReference type="ARBA" id="ARBA00023242"/>
    </source>
</evidence>
<reference evidence="15" key="1">
    <citation type="journal article" date="2014" name="PLoS ONE">
        <title>The genome and linkage map of the northern pike (Esox lucius): conserved synteny revealed between the salmonid sister group and the Neoteleostei.</title>
        <authorList>
            <person name="Rondeau E.B."/>
            <person name="Minkley D.R."/>
            <person name="Leong J.S."/>
            <person name="Messmer A.M."/>
            <person name="Jantzen J.R."/>
            <person name="von Schalburg K.R."/>
            <person name="Lemon C."/>
            <person name="Bird N.H."/>
            <person name="Koop B.F."/>
        </authorList>
    </citation>
    <scope>NUCLEOTIDE SEQUENCE</scope>
</reference>
<feature type="region of interest" description="Disordered" evidence="10">
    <location>
        <begin position="104"/>
        <end position="130"/>
    </location>
</feature>
<dbReference type="PANTHER" id="PTHR13589">
    <property type="entry name" value="CREB-REGULATED TRANSCRIPTION COACTIVATOR"/>
    <property type="match status" value="1"/>
</dbReference>
<dbReference type="GeneTree" id="ENSGT00390000010652"/>
<keyword evidence="7" id="KW-0010">Activator</keyword>
<dbReference type="GO" id="GO:0005737">
    <property type="term" value="C:cytoplasm"/>
    <property type="evidence" value="ECO:0007669"/>
    <property type="project" value="UniProtKB-SubCell"/>
</dbReference>
<keyword evidence="6" id="KW-0805">Transcription regulation</keyword>
<evidence type="ECO:0000256" key="1">
    <source>
        <dbReference type="ARBA" id="ARBA00004123"/>
    </source>
</evidence>
<dbReference type="GO" id="GO:0008140">
    <property type="term" value="F:cAMP response element binding protein binding"/>
    <property type="evidence" value="ECO:0007669"/>
    <property type="project" value="InterPro"/>
</dbReference>
<dbReference type="InterPro" id="IPR024784">
    <property type="entry name" value="TORC_M"/>
</dbReference>
<dbReference type="InterPro" id="IPR024785">
    <property type="entry name" value="TORC_C"/>
</dbReference>
<organism evidence="14 15">
    <name type="scientific">Esox lucius</name>
    <name type="common">Northern pike</name>
    <dbReference type="NCBI Taxonomy" id="8010"/>
    <lineage>
        <taxon>Eukaryota</taxon>
        <taxon>Metazoa</taxon>
        <taxon>Chordata</taxon>
        <taxon>Craniata</taxon>
        <taxon>Vertebrata</taxon>
        <taxon>Euteleostomi</taxon>
        <taxon>Actinopterygii</taxon>
        <taxon>Neopterygii</taxon>
        <taxon>Teleostei</taxon>
        <taxon>Protacanthopterygii</taxon>
        <taxon>Esociformes</taxon>
        <taxon>Esocidae</taxon>
        <taxon>Esox</taxon>
    </lineage>
</organism>
<comment type="similarity">
    <text evidence="3">Belongs to the TORC family.</text>
</comment>